<dbReference type="GO" id="GO:0004519">
    <property type="term" value="F:endonuclease activity"/>
    <property type="evidence" value="ECO:0007669"/>
    <property type="project" value="UniProtKB-KW"/>
</dbReference>
<evidence type="ECO:0000259" key="4">
    <source>
        <dbReference type="PROSITE" id="PS51038"/>
    </source>
</evidence>
<keyword evidence="6" id="KW-1185">Reference proteome</keyword>
<dbReference type="InterPro" id="IPR044946">
    <property type="entry name" value="Restrct_endonuc_typeI_TRD_sf"/>
</dbReference>
<dbReference type="InterPro" id="IPR052021">
    <property type="entry name" value="Type-I_RS_S_subunit"/>
</dbReference>
<evidence type="ECO:0000256" key="3">
    <source>
        <dbReference type="ARBA" id="ARBA00023125"/>
    </source>
</evidence>
<feature type="domain" description="BAH" evidence="4">
    <location>
        <begin position="64"/>
        <end position="188"/>
    </location>
</feature>
<dbReference type="GO" id="GO:0003677">
    <property type="term" value="F:DNA binding"/>
    <property type="evidence" value="ECO:0007669"/>
    <property type="project" value="UniProtKB-KW"/>
</dbReference>
<protein>
    <submittedName>
        <fullName evidence="5">Restriction endonuclease subunit S</fullName>
    </submittedName>
</protein>
<evidence type="ECO:0000313" key="5">
    <source>
        <dbReference type="EMBL" id="AZJ36615.1"/>
    </source>
</evidence>
<comment type="similarity">
    <text evidence="1">Belongs to the type-I restriction system S methylase family.</text>
</comment>
<keyword evidence="3" id="KW-0238">DNA-binding</keyword>
<dbReference type="RefSeq" id="WP_125068511.1">
    <property type="nucleotide sequence ID" value="NZ_CP032548.1"/>
</dbReference>
<dbReference type="InterPro" id="IPR001025">
    <property type="entry name" value="BAH_dom"/>
</dbReference>
<dbReference type="EMBL" id="CP032548">
    <property type="protein sequence ID" value="AZJ36615.1"/>
    <property type="molecule type" value="Genomic_DNA"/>
</dbReference>
<dbReference type="SUPFAM" id="SSF116734">
    <property type="entry name" value="DNA methylase specificity domain"/>
    <property type="match status" value="2"/>
</dbReference>
<reference evidence="5 6" key="1">
    <citation type="submission" date="2018-09" db="EMBL/GenBank/DDBJ databases">
        <title>Insights into the microbiota of Asian seabass (Lates calcarifer) with tenacibaculosis symptoms and description of sp. nov. Tenacibaculum singaporense.</title>
        <authorList>
            <person name="Miyake S."/>
            <person name="Soh M."/>
            <person name="Azman M.N."/>
            <person name="Ngoh S.Y."/>
            <person name="Orban L."/>
        </authorList>
    </citation>
    <scope>NUCLEOTIDE SEQUENCE [LARGE SCALE GENOMIC DNA]</scope>
    <source>
        <strain evidence="5 6">DSM 106434</strain>
    </source>
</reference>
<dbReference type="InterPro" id="IPR000055">
    <property type="entry name" value="Restrct_endonuc_typeI_TRD"/>
</dbReference>
<dbReference type="REBASE" id="283895">
    <property type="entry name" value="S.Tsp106434ORF14170P"/>
</dbReference>
<organism evidence="5 6">
    <name type="scientific">Tenacibaculum singaporense</name>
    <dbReference type="NCBI Taxonomy" id="2358479"/>
    <lineage>
        <taxon>Bacteria</taxon>
        <taxon>Pseudomonadati</taxon>
        <taxon>Bacteroidota</taxon>
        <taxon>Flavobacteriia</taxon>
        <taxon>Flavobacteriales</taxon>
        <taxon>Flavobacteriaceae</taxon>
        <taxon>Tenacibaculum</taxon>
    </lineage>
</organism>
<evidence type="ECO:0000256" key="1">
    <source>
        <dbReference type="ARBA" id="ARBA00010923"/>
    </source>
</evidence>
<name>A0A3Q8RTW5_9FLAO</name>
<dbReference type="GO" id="GO:0003682">
    <property type="term" value="F:chromatin binding"/>
    <property type="evidence" value="ECO:0007669"/>
    <property type="project" value="InterPro"/>
</dbReference>
<dbReference type="Gene3D" id="3.90.220.20">
    <property type="entry name" value="DNA methylase specificity domains"/>
    <property type="match status" value="2"/>
</dbReference>
<dbReference type="GO" id="GO:0009307">
    <property type="term" value="P:DNA restriction-modification system"/>
    <property type="evidence" value="ECO:0007669"/>
    <property type="project" value="UniProtKB-KW"/>
</dbReference>
<dbReference type="PROSITE" id="PS51038">
    <property type="entry name" value="BAH"/>
    <property type="match status" value="1"/>
</dbReference>
<proteinExistence type="inferred from homology"/>
<evidence type="ECO:0000313" key="6">
    <source>
        <dbReference type="Proteomes" id="UP000274593"/>
    </source>
</evidence>
<sequence>MSSNYKKLGDYIQPINERNKELKVETLLGVSVQKVFIPSIANTVGTNFKNYKIVCKNQFVYIADTSRRGDKIGLAMLEEYEEALVSQAYTVFEIIDENKLHPEYLMMWFRRPEFDRYARFKSHGSVREVFDWEEMCEVELPIPSIEKQQEIVDEYNTVTNRIKLNEQLNLKLEETAQALYKHWFVDFEFPNEEGKPYKSSGGEMVYNEELDKEIPVGWSVDRLDILLNFKNGKKKPSSKGKYPVYGGNGIIDFVNDSNFENCIIVGRVGAYCGSLYLERKKCWVSDNAIMGKSLSNELYYCFYLLKYLNLADKREGTGQPLITQGTLNELKIKIPEKNIRIDFNIKTEKIISNIQSNNEQSQKLKELQSLLLAKMTKVEVEKELV</sequence>
<dbReference type="Pfam" id="PF01420">
    <property type="entry name" value="Methylase_S"/>
    <property type="match status" value="2"/>
</dbReference>
<dbReference type="PANTHER" id="PTHR30408">
    <property type="entry name" value="TYPE-1 RESTRICTION ENZYME ECOKI SPECIFICITY PROTEIN"/>
    <property type="match status" value="1"/>
</dbReference>
<dbReference type="PANTHER" id="PTHR30408:SF12">
    <property type="entry name" value="TYPE I RESTRICTION ENZYME MJAVIII SPECIFICITY SUBUNIT"/>
    <property type="match status" value="1"/>
</dbReference>
<dbReference type="AlphaFoldDB" id="A0A3Q8RTW5"/>
<keyword evidence="5" id="KW-0540">Nuclease</keyword>
<dbReference type="CDD" id="cd17266">
    <property type="entry name" value="RMtype1_S_Sau1132ORF3780P-TRD2-CR2_like"/>
    <property type="match status" value="1"/>
</dbReference>
<dbReference type="Proteomes" id="UP000274593">
    <property type="component" value="Chromosome"/>
</dbReference>
<accession>A0A3Q8RTW5</accession>
<dbReference type="Gene3D" id="1.10.287.1120">
    <property type="entry name" value="Bipartite methylase S protein"/>
    <property type="match status" value="1"/>
</dbReference>
<keyword evidence="5" id="KW-0255">Endonuclease</keyword>
<evidence type="ECO:0000256" key="2">
    <source>
        <dbReference type="ARBA" id="ARBA00022747"/>
    </source>
</evidence>
<gene>
    <name evidence="5" type="ORF">D6T69_14175</name>
</gene>
<dbReference type="KEGG" id="tsig:D6T69_14175"/>
<keyword evidence="5" id="KW-0378">Hydrolase</keyword>
<keyword evidence="2" id="KW-0680">Restriction system</keyword>